<dbReference type="InterPro" id="IPR011251">
    <property type="entry name" value="Luciferase-like_dom"/>
</dbReference>
<keyword evidence="4" id="KW-1185">Reference proteome</keyword>
<dbReference type="EMBL" id="PVZF01000013">
    <property type="protein sequence ID" value="PRY11516.1"/>
    <property type="molecule type" value="Genomic_DNA"/>
</dbReference>
<dbReference type="RefSeq" id="WP_106214504.1">
    <property type="nucleotide sequence ID" value="NZ_PVZF01000013.1"/>
</dbReference>
<evidence type="ECO:0000259" key="2">
    <source>
        <dbReference type="Pfam" id="PF00296"/>
    </source>
</evidence>
<accession>A0A2T0QYU0</accession>
<dbReference type="InterPro" id="IPR050564">
    <property type="entry name" value="F420-G6PD/mer"/>
</dbReference>
<dbReference type="SUPFAM" id="SSF51679">
    <property type="entry name" value="Bacterial luciferase-like"/>
    <property type="match status" value="1"/>
</dbReference>
<evidence type="ECO:0000256" key="1">
    <source>
        <dbReference type="ARBA" id="ARBA00023002"/>
    </source>
</evidence>
<sequence>MNDVSVVLPVQHTGLGQTLPYARLAAATRTQRLWCGQSFGVETHALFAALAGAGHGLQFGSAVALAPLRHPLAAALAARSVAVLSERPYVAAFGPGATGFQRGVRGAPYRSPLAATREYVTTVRDLLDGKPVTRLDGEFPADGLRLPQFPAPPVHLGLGVLRGRMAELAGESVEWAVTWLTPPEHLSGTVVPRLAAGAARAGRDRPRVATVLQAVVARPGRDVLAAATASCEQHVQAAHYVDMLARSGIHFDEPGSRARAARLVETGVIAAGTPAQIAGRIGDLHRHGADEVVVNVCGTYMTQGPGAAARDLSEILDAHGEA</sequence>
<dbReference type="GO" id="GO:0004497">
    <property type="term" value="F:monooxygenase activity"/>
    <property type="evidence" value="ECO:0007669"/>
    <property type="project" value="UniProtKB-KW"/>
</dbReference>
<dbReference type="PANTHER" id="PTHR43244:SF1">
    <property type="entry name" value="5,10-METHYLENETETRAHYDROMETHANOPTERIN REDUCTASE"/>
    <property type="match status" value="1"/>
</dbReference>
<comment type="caution">
    <text evidence="3">The sequence shown here is derived from an EMBL/GenBank/DDBJ whole genome shotgun (WGS) entry which is preliminary data.</text>
</comment>
<feature type="domain" description="Luciferase-like" evidence="2">
    <location>
        <begin position="14"/>
        <end position="290"/>
    </location>
</feature>
<protein>
    <submittedName>
        <fullName evidence="3">Alkanesulfonate monooxygenase SsuD/methylene tetrahydromethanopterin reductase-like flavin-dependent oxidoreductase (Luciferase family)</fullName>
    </submittedName>
</protein>
<organism evidence="3 4">
    <name type="scientific">Kineococcus rhizosphaerae</name>
    <dbReference type="NCBI Taxonomy" id="559628"/>
    <lineage>
        <taxon>Bacteria</taxon>
        <taxon>Bacillati</taxon>
        <taxon>Actinomycetota</taxon>
        <taxon>Actinomycetes</taxon>
        <taxon>Kineosporiales</taxon>
        <taxon>Kineosporiaceae</taxon>
        <taxon>Kineococcus</taxon>
    </lineage>
</organism>
<name>A0A2T0QYU0_9ACTN</name>
<dbReference type="AlphaFoldDB" id="A0A2T0QYU0"/>
<proteinExistence type="predicted"/>
<dbReference type="Gene3D" id="3.20.20.30">
    <property type="entry name" value="Luciferase-like domain"/>
    <property type="match status" value="1"/>
</dbReference>
<dbReference type="OrthoDB" id="3621573at2"/>
<keyword evidence="1" id="KW-0560">Oxidoreductase</keyword>
<evidence type="ECO:0000313" key="4">
    <source>
        <dbReference type="Proteomes" id="UP000238083"/>
    </source>
</evidence>
<dbReference type="InterPro" id="IPR036661">
    <property type="entry name" value="Luciferase-like_sf"/>
</dbReference>
<reference evidence="3 4" key="1">
    <citation type="submission" date="2018-03" db="EMBL/GenBank/DDBJ databases">
        <title>Genomic Encyclopedia of Archaeal and Bacterial Type Strains, Phase II (KMG-II): from individual species to whole genera.</title>
        <authorList>
            <person name="Goeker M."/>
        </authorList>
    </citation>
    <scope>NUCLEOTIDE SEQUENCE [LARGE SCALE GENOMIC DNA]</scope>
    <source>
        <strain evidence="3 4">DSM 19711</strain>
    </source>
</reference>
<dbReference type="Pfam" id="PF00296">
    <property type="entry name" value="Bac_luciferase"/>
    <property type="match status" value="1"/>
</dbReference>
<keyword evidence="3" id="KW-0503">Monooxygenase</keyword>
<evidence type="ECO:0000313" key="3">
    <source>
        <dbReference type="EMBL" id="PRY11516.1"/>
    </source>
</evidence>
<dbReference type="Proteomes" id="UP000238083">
    <property type="component" value="Unassembled WGS sequence"/>
</dbReference>
<gene>
    <name evidence="3" type="ORF">CLV37_113140</name>
</gene>
<dbReference type="PANTHER" id="PTHR43244">
    <property type="match status" value="1"/>
</dbReference>
<dbReference type="GO" id="GO:0016705">
    <property type="term" value="F:oxidoreductase activity, acting on paired donors, with incorporation or reduction of molecular oxygen"/>
    <property type="evidence" value="ECO:0007669"/>
    <property type="project" value="InterPro"/>
</dbReference>